<evidence type="ECO:0000313" key="1">
    <source>
        <dbReference type="EMBL" id="MEW9918086.1"/>
    </source>
</evidence>
<evidence type="ECO:0000313" key="2">
    <source>
        <dbReference type="Proteomes" id="UP001556098"/>
    </source>
</evidence>
<keyword evidence="2" id="KW-1185">Reference proteome</keyword>
<reference evidence="1 2" key="1">
    <citation type="submission" date="2024-07" db="EMBL/GenBank/DDBJ databases">
        <title>Marimonas sp.nov., isolated from tidal-flat sediment.</title>
        <authorList>
            <person name="Jayan J.N."/>
            <person name="Lee S.S."/>
        </authorList>
    </citation>
    <scope>NUCLEOTIDE SEQUENCE [LARGE SCALE GENOMIC DNA]</scope>
    <source>
        <strain evidence="1 2">MJW-29</strain>
    </source>
</reference>
<dbReference type="Proteomes" id="UP001556098">
    <property type="component" value="Unassembled WGS sequence"/>
</dbReference>
<comment type="caution">
    <text evidence="1">The sequence shown here is derived from an EMBL/GenBank/DDBJ whole genome shotgun (WGS) entry which is preliminary data.</text>
</comment>
<name>A0ABV3RGT8_9RHOB</name>
<proteinExistence type="predicted"/>
<protein>
    <submittedName>
        <fullName evidence="1">Uncharacterized protein</fullName>
    </submittedName>
</protein>
<organism evidence="1 2">
    <name type="scientific">Sulfitobacter sediminis</name>
    <dbReference type="NCBI Taxonomy" id="3234186"/>
    <lineage>
        <taxon>Bacteria</taxon>
        <taxon>Pseudomonadati</taxon>
        <taxon>Pseudomonadota</taxon>
        <taxon>Alphaproteobacteria</taxon>
        <taxon>Rhodobacterales</taxon>
        <taxon>Roseobacteraceae</taxon>
        <taxon>Sulfitobacter</taxon>
    </lineage>
</organism>
<dbReference type="EMBL" id="JBFNXX010000001">
    <property type="protein sequence ID" value="MEW9918086.1"/>
    <property type="molecule type" value="Genomic_DNA"/>
</dbReference>
<sequence length="166" mass="17349">MNRTLSLFVIGLIFGGGIGFTIAAGNGITFDGHDHGDPAQHGAASNHGGADHAAMHAALFDIPASDAPTVAISVTPDPMAGFNLHVMTENFAFSPLNASGRNLTGEGHAHLYVNGVKHGRLYAEWMHLDNLPKGEVEIAVSLNTNDHRPLAVGGSAITARQIIEVK</sequence>
<gene>
    <name evidence="1" type="ORF">AB2B41_00590</name>
</gene>
<accession>A0ABV3RGT8</accession>
<dbReference type="RefSeq" id="WP_367875786.1">
    <property type="nucleotide sequence ID" value="NZ_JBFNXX010000001.1"/>
</dbReference>